<feature type="transmembrane region" description="Helical" evidence="3">
    <location>
        <begin position="46"/>
        <end position="63"/>
    </location>
</feature>
<dbReference type="NCBIfam" id="NF006605">
    <property type="entry name" value="PRK09162.1"/>
    <property type="match status" value="1"/>
</dbReference>
<feature type="domain" description="Phosphoribosyltransferase" evidence="4">
    <location>
        <begin position="21"/>
        <end position="168"/>
    </location>
</feature>
<dbReference type="Gene3D" id="3.40.50.2020">
    <property type="match status" value="1"/>
</dbReference>
<dbReference type="CDD" id="cd06223">
    <property type="entry name" value="PRTases_typeI"/>
    <property type="match status" value="1"/>
</dbReference>
<keyword evidence="5" id="KW-0328">Glycosyltransferase</keyword>
<dbReference type="SUPFAM" id="SSF53271">
    <property type="entry name" value="PRTase-like"/>
    <property type="match status" value="1"/>
</dbReference>
<dbReference type="PANTHER" id="PTHR43340:SF1">
    <property type="entry name" value="HYPOXANTHINE PHOSPHORIBOSYLTRANSFERASE"/>
    <property type="match status" value="1"/>
</dbReference>
<keyword evidence="6" id="KW-1185">Reference proteome</keyword>
<accession>A0ABZ0S6U1</accession>
<evidence type="ECO:0000313" key="6">
    <source>
        <dbReference type="Proteomes" id="UP001432180"/>
    </source>
</evidence>
<keyword evidence="3" id="KW-1133">Transmembrane helix</keyword>
<dbReference type="InterPro" id="IPR050408">
    <property type="entry name" value="HGPRT"/>
</dbReference>
<organism evidence="5 6">
    <name type="scientific">Thiorhodovibrio winogradskyi</name>
    <dbReference type="NCBI Taxonomy" id="77007"/>
    <lineage>
        <taxon>Bacteria</taxon>
        <taxon>Pseudomonadati</taxon>
        <taxon>Pseudomonadota</taxon>
        <taxon>Gammaproteobacteria</taxon>
        <taxon>Chromatiales</taxon>
        <taxon>Chromatiaceae</taxon>
        <taxon>Thiorhodovibrio</taxon>
    </lineage>
</organism>
<dbReference type="InterPro" id="IPR029057">
    <property type="entry name" value="PRTase-like"/>
</dbReference>
<dbReference type="InterPro" id="IPR000836">
    <property type="entry name" value="PRTase_dom"/>
</dbReference>
<evidence type="ECO:0000256" key="1">
    <source>
        <dbReference type="ARBA" id="ARBA00048811"/>
    </source>
</evidence>
<dbReference type="RefSeq" id="WP_328986784.1">
    <property type="nucleotide sequence ID" value="NZ_CP121472.1"/>
</dbReference>
<dbReference type="PANTHER" id="PTHR43340">
    <property type="entry name" value="HYPOXANTHINE-GUANINE PHOSPHORIBOSYLTRANSFERASE"/>
    <property type="match status" value="1"/>
</dbReference>
<reference evidence="5 6" key="1">
    <citation type="journal article" date="2023" name="Microorganisms">
        <title>Thiorhodovibrio frisius and Trv. litoralis spp. nov., Two Novel Members from a Clade of Fastidious Purple Sulfur Bacteria That Exhibit Unique Red-Shifted Light-Harvesting Capabilities.</title>
        <authorList>
            <person name="Methner A."/>
            <person name="Kuzyk S.B."/>
            <person name="Petersen J."/>
            <person name="Bauer S."/>
            <person name="Brinkmann H."/>
            <person name="Sichau K."/>
            <person name="Wanner G."/>
            <person name="Wolf J."/>
            <person name="Neumann-Schaal M."/>
            <person name="Henke P."/>
            <person name="Tank M."/>
            <person name="Sproer C."/>
            <person name="Bunk B."/>
            <person name="Overmann J."/>
        </authorList>
    </citation>
    <scope>NUCLEOTIDE SEQUENCE [LARGE SCALE GENOMIC DNA]</scope>
    <source>
        <strain evidence="5 6">DSM 6702</strain>
    </source>
</reference>
<dbReference type="EMBL" id="CP121472">
    <property type="protein sequence ID" value="WPL16237.1"/>
    <property type="molecule type" value="Genomic_DNA"/>
</dbReference>
<comment type="catalytic activity">
    <reaction evidence="1">
        <text>GMP + diphosphate = guanine + 5-phospho-alpha-D-ribose 1-diphosphate</text>
        <dbReference type="Rhea" id="RHEA:25424"/>
        <dbReference type="ChEBI" id="CHEBI:16235"/>
        <dbReference type="ChEBI" id="CHEBI:33019"/>
        <dbReference type="ChEBI" id="CHEBI:58017"/>
        <dbReference type="ChEBI" id="CHEBI:58115"/>
        <dbReference type="EC" id="2.4.2.8"/>
    </reaction>
    <physiologicalReaction direction="right-to-left" evidence="1">
        <dbReference type="Rhea" id="RHEA:25426"/>
    </physiologicalReaction>
</comment>
<evidence type="ECO:0000313" key="5">
    <source>
        <dbReference type="EMBL" id="WPL16237.1"/>
    </source>
</evidence>
<keyword evidence="5" id="KW-0808">Transferase</keyword>
<dbReference type="Pfam" id="PF00156">
    <property type="entry name" value="Pribosyltran"/>
    <property type="match status" value="1"/>
</dbReference>
<protein>
    <submittedName>
        <fullName evidence="5">Hypoxanthine-guanine phosphoribosyltransferase</fullName>
        <ecNumber evidence="5">2.4.2.8</ecNumber>
    </submittedName>
</protein>
<gene>
    <name evidence="5" type="primary">hpt</name>
    <name evidence="5" type="ORF">Thiowin_01190</name>
</gene>
<evidence type="ECO:0000259" key="4">
    <source>
        <dbReference type="Pfam" id="PF00156"/>
    </source>
</evidence>
<proteinExistence type="predicted"/>
<evidence type="ECO:0000256" key="2">
    <source>
        <dbReference type="ARBA" id="ARBA00049402"/>
    </source>
</evidence>
<dbReference type="GO" id="GO:0016757">
    <property type="term" value="F:glycosyltransferase activity"/>
    <property type="evidence" value="ECO:0007669"/>
    <property type="project" value="UniProtKB-KW"/>
</dbReference>
<evidence type="ECO:0000256" key="3">
    <source>
        <dbReference type="SAM" id="Phobius"/>
    </source>
</evidence>
<name>A0ABZ0S6U1_9GAMM</name>
<keyword evidence="3" id="KW-0812">Transmembrane</keyword>
<comment type="catalytic activity">
    <reaction evidence="2">
        <text>IMP + diphosphate = hypoxanthine + 5-phospho-alpha-D-ribose 1-diphosphate</text>
        <dbReference type="Rhea" id="RHEA:17973"/>
        <dbReference type="ChEBI" id="CHEBI:17368"/>
        <dbReference type="ChEBI" id="CHEBI:33019"/>
        <dbReference type="ChEBI" id="CHEBI:58017"/>
        <dbReference type="ChEBI" id="CHEBI:58053"/>
        <dbReference type="EC" id="2.4.2.8"/>
    </reaction>
    <physiologicalReaction direction="right-to-left" evidence="2">
        <dbReference type="Rhea" id="RHEA:17975"/>
    </physiologicalReaction>
</comment>
<dbReference type="Proteomes" id="UP001432180">
    <property type="component" value="Chromosome"/>
</dbReference>
<sequence>MNKMTLETYQGVAERAECLFDRLAVEAAFDRMAEVLDQRLATLDPIVLSVMTGGVVTAGLLLPRLRFPLRLSYVHATRYREGTQGGALEWKYRPSDIIRGEHVLVVDDIFDEGITLQEVVNACQHDGAASVTSAVLVEKERDRACDYRPDVVGLTTPDRYLMGYGLDYKSYFRNAEGIYAAADRDI</sequence>
<dbReference type="EC" id="2.4.2.8" evidence="5"/>
<keyword evidence="3" id="KW-0472">Membrane</keyword>